<keyword evidence="7 8" id="KW-0472">Membrane</keyword>
<evidence type="ECO:0000256" key="2">
    <source>
        <dbReference type="ARBA" id="ARBA00022475"/>
    </source>
</evidence>
<feature type="transmembrane region" description="Helical" evidence="8">
    <location>
        <begin position="130"/>
        <end position="150"/>
    </location>
</feature>
<evidence type="ECO:0000256" key="3">
    <source>
        <dbReference type="ARBA" id="ARBA00022670"/>
    </source>
</evidence>
<sequence>MANDFVSPVSPLAGGPVASAAQFSWDDAYQKNTYLGLLGLVGLLTYSYWNMLENTSAAWQTDQYSHGWIVPMIALYLMWTMRPNPAAQDPPEGVPQETFMGVLPASQFGRLGAGLGAALTIGGLSIGNPLLQGVGIAVVCLAGLAYVLIGQPIERVAANERWIGLGVLLAAYALRILLGAGLYMEPVNRVSFLVAIFGAFLMLGGWSLLRWTGAAIGFLIFMFPLPSGIEQSLLLSLQELAARASEVILTILSQPVIRDGNRITVDGIPLEVAEACSGLRMVTIFGGFAVACALLMKRPWWDRMIVLLSAIPIALIVNVTRIVATALLFRMFPEGEAIHQLIHDYAGLAMMPLAMGLLYLELKVLSFLSVEEEGIDSGVAAGGQGGAFGIGAPTSSR</sequence>
<dbReference type="NCBIfam" id="TIGR04178">
    <property type="entry name" value="exo_archaeo"/>
    <property type="match status" value="1"/>
</dbReference>
<dbReference type="Pfam" id="PF09721">
    <property type="entry name" value="Exosortase_EpsH"/>
    <property type="match status" value="1"/>
</dbReference>
<evidence type="ECO:0000256" key="6">
    <source>
        <dbReference type="ARBA" id="ARBA00022989"/>
    </source>
</evidence>
<keyword evidence="4 8" id="KW-0812">Transmembrane</keyword>
<evidence type="ECO:0000256" key="5">
    <source>
        <dbReference type="ARBA" id="ARBA00022801"/>
    </source>
</evidence>
<dbReference type="InterPro" id="IPR026392">
    <property type="entry name" value="Exo/Archaeosortase_dom"/>
</dbReference>
<dbReference type="RefSeq" id="WP_146443338.1">
    <property type="nucleotide sequence ID" value="NZ_SJPR01000001.1"/>
</dbReference>
<name>A0A5C6AL67_9BACT</name>
<protein>
    <submittedName>
        <fullName evidence="9">Transmembrane exosortase</fullName>
    </submittedName>
</protein>
<dbReference type="GO" id="GO:0008233">
    <property type="term" value="F:peptidase activity"/>
    <property type="evidence" value="ECO:0007669"/>
    <property type="project" value="UniProtKB-KW"/>
</dbReference>
<proteinExistence type="predicted"/>
<keyword evidence="5" id="KW-0378">Hydrolase</keyword>
<reference evidence="9 10" key="1">
    <citation type="submission" date="2019-02" db="EMBL/GenBank/DDBJ databases">
        <title>Deep-cultivation of Planctomycetes and their phenomic and genomic characterization uncovers novel biology.</title>
        <authorList>
            <person name="Wiegand S."/>
            <person name="Jogler M."/>
            <person name="Boedeker C."/>
            <person name="Pinto D."/>
            <person name="Vollmers J."/>
            <person name="Rivas-Marin E."/>
            <person name="Kohn T."/>
            <person name="Peeters S.H."/>
            <person name="Heuer A."/>
            <person name="Rast P."/>
            <person name="Oberbeckmann S."/>
            <person name="Bunk B."/>
            <person name="Jeske O."/>
            <person name="Meyerdierks A."/>
            <person name="Storesund J.E."/>
            <person name="Kallscheuer N."/>
            <person name="Luecker S."/>
            <person name="Lage O.M."/>
            <person name="Pohl T."/>
            <person name="Merkel B.J."/>
            <person name="Hornburger P."/>
            <person name="Mueller R.-W."/>
            <person name="Bruemmer F."/>
            <person name="Labrenz M."/>
            <person name="Spormann A.M."/>
            <person name="Op Den Camp H."/>
            <person name="Overmann J."/>
            <person name="Amann R."/>
            <person name="Jetten M.S.M."/>
            <person name="Mascher T."/>
            <person name="Medema M.H."/>
            <person name="Devos D.P."/>
            <person name="Kaster A.-K."/>
            <person name="Ovreas L."/>
            <person name="Rohde M."/>
            <person name="Galperin M.Y."/>
            <person name="Jogler C."/>
        </authorList>
    </citation>
    <scope>NUCLEOTIDE SEQUENCE [LARGE SCALE GENOMIC DNA]</scope>
    <source>
        <strain evidence="9 10">Pla108</strain>
    </source>
</reference>
<dbReference type="GO" id="GO:0006508">
    <property type="term" value="P:proteolysis"/>
    <property type="evidence" value="ECO:0007669"/>
    <property type="project" value="UniProtKB-KW"/>
</dbReference>
<dbReference type="AlphaFoldDB" id="A0A5C6AL67"/>
<gene>
    <name evidence="9" type="ORF">Pla108_08690</name>
</gene>
<dbReference type="OrthoDB" id="9797363at2"/>
<feature type="transmembrane region" description="Helical" evidence="8">
    <location>
        <begin position="341"/>
        <end position="360"/>
    </location>
</feature>
<evidence type="ECO:0000313" key="9">
    <source>
        <dbReference type="EMBL" id="TWT99925.1"/>
    </source>
</evidence>
<keyword evidence="10" id="KW-1185">Reference proteome</keyword>
<feature type="transmembrane region" description="Helical" evidence="8">
    <location>
        <begin position="162"/>
        <end position="184"/>
    </location>
</feature>
<feature type="transmembrane region" description="Helical" evidence="8">
    <location>
        <begin position="64"/>
        <end position="81"/>
    </location>
</feature>
<dbReference type="EMBL" id="SJPR01000001">
    <property type="protein sequence ID" value="TWT99925.1"/>
    <property type="molecule type" value="Genomic_DNA"/>
</dbReference>
<evidence type="ECO:0000256" key="7">
    <source>
        <dbReference type="ARBA" id="ARBA00023136"/>
    </source>
</evidence>
<dbReference type="Proteomes" id="UP000317421">
    <property type="component" value="Unassembled WGS sequence"/>
</dbReference>
<dbReference type="GO" id="GO:0005886">
    <property type="term" value="C:plasma membrane"/>
    <property type="evidence" value="ECO:0007669"/>
    <property type="project" value="UniProtKB-SubCell"/>
</dbReference>
<evidence type="ECO:0000256" key="1">
    <source>
        <dbReference type="ARBA" id="ARBA00004651"/>
    </source>
</evidence>
<feature type="transmembrane region" description="Helical" evidence="8">
    <location>
        <begin position="190"/>
        <end position="209"/>
    </location>
</feature>
<evidence type="ECO:0000256" key="8">
    <source>
        <dbReference type="SAM" id="Phobius"/>
    </source>
</evidence>
<feature type="transmembrane region" description="Helical" evidence="8">
    <location>
        <begin position="305"/>
        <end position="329"/>
    </location>
</feature>
<keyword evidence="3" id="KW-0645">Protease</keyword>
<dbReference type="InterPro" id="IPR019127">
    <property type="entry name" value="Exosortase"/>
</dbReference>
<evidence type="ECO:0000313" key="10">
    <source>
        <dbReference type="Proteomes" id="UP000317421"/>
    </source>
</evidence>
<comment type="subcellular location">
    <subcellularLocation>
        <location evidence="1">Cell membrane</location>
        <topology evidence="1">Multi-pass membrane protein</topology>
    </subcellularLocation>
</comment>
<feature type="transmembrane region" description="Helical" evidence="8">
    <location>
        <begin position="33"/>
        <end position="52"/>
    </location>
</feature>
<organism evidence="9 10">
    <name type="scientific">Botrimarina colliarenosi</name>
    <dbReference type="NCBI Taxonomy" id="2528001"/>
    <lineage>
        <taxon>Bacteria</taxon>
        <taxon>Pseudomonadati</taxon>
        <taxon>Planctomycetota</taxon>
        <taxon>Planctomycetia</taxon>
        <taxon>Pirellulales</taxon>
        <taxon>Lacipirellulaceae</taxon>
        <taxon>Botrimarina</taxon>
    </lineage>
</organism>
<accession>A0A5C6AL67</accession>
<comment type="caution">
    <text evidence="9">The sequence shown here is derived from an EMBL/GenBank/DDBJ whole genome shotgun (WGS) entry which is preliminary data.</text>
</comment>
<keyword evidence="6 8" id="KW-1133">Transmembrane helix</keyword>
<keyword evidence="2" id="KW-1003">Cell membrane</keyword>
<evidence type="ECO:0000256" key="4">
    <source>
        <dbReference type="ARBA" id="ARBA00022692"/>
    </source>
</evidence>